<dbReference type="EMBL" id="VSSQ01000657">
    <property type="protein sequence ID" value="MPL99278.1"/>
    <property type="molecule type" value="Genomic_DNA"/>
</dbReference>
<name>A0A644W6S3_9ZZZZ</name>
<accession>A0A644W6S3</accession>
<dbReference type="AlphaFoldDB" id="A0A644W6S3"/>
<reference evidence="1" key="1">
    <citation type="submission" date="2019-08" db="EMBL/GenBank/DDBJ databases">
        <authorList>
            <person name="Kucharzyk K."/>
            <person name="Murdoch R.W."/>
            <person name="Higgins S."/>
            <person name="Loffler F."/>
        </authorList>
    </citation>
    <scope>NUCLEOTIDE SEQUENCE</scope>
</reference>
<organism evidence="1">
    <name type="scientific">bioreactor metagenome</name>
    <dbReference type="NCBI Taxonomy" id="1076179"/>
    <lineage>
        <taxon>unclassified sequences</taxon>
        <taxon>metagenomes</taxon>
        <taxon>ecological metagenomes</taxon>
    </lineage>
</organism>
<sequence>MNLEFLNDKKRKILDNINYAKNSDINKVSAILMCNDEEVQKELLAWLALEGYKVSLIKDEINILTIEW</sequence>
<proteinExistence type="predicted"/>
<evidence type="ECO:0000313" key="1">
    <source>
        <dbReference type="EMBL" id="MPL99278.1"/>
    </source>
</evidence>
<protein>
    <submittedName>
        <fullName evidence="1">Uncharacterized protein</fullName>
    </submittedName>
</protein>
<gene>
    <name evidence="1" type="ORF">SDC9_45495</name>
</gene>
<comment type="caution">
    <text evidence="1">The sequence shown here is derived from an EMBL/GenBank/DDBJ whole genome shotgun (WGS) entry which is preliminary data.</text>
</comment>